<evidence type="ECO:0000256" key="1">
    <source>
        <dbReference type="ARBA" id="ARBA00001946"/>
    </source>
</evidence>
<dbReference type="RefSeq" id="WP_101902536.1">
    <property type="nucleotide sequence ID" value="NZ_OZ038524.1"/>
</dbReference>
<evidence type="ECO:0000256" key="2">
    <source>
        <dbReference type="ARBA" id="ARBA00011955"/>
    </source>
</evidence>
<gene>
    <name evidence="13" type="ORF">TD3509T_0314</name>
</gene>
<keyword evidence="5 11" id="KW-0808">Transferase</keyword>
<comment type="subcellular location">
    <subcellularLocation>
        <location evidence="12">Cell inner membrane</location>
        <topology evidence="12">Lipid-anchor</topology>
        <orientation evidence="12">Periplasmic side</orientation>
    </subcellularLocation>
</comment>
<dbReference type="EC" id="2.7.1.180" evidence="2 11"/>
<dbReference type="PROSITE" id="PS51257">
    <property type="entry name" value="PROKAR_LIPOPROTEIN"/>
    <property type="match status" value="1"/>
</dbReference>
<dbReference type="Gene3D" id="3.10.520.10">
    <property type="entry name" value="ApbE-like domains"/>
    <property type="match status" value="1"/>
</dbReference>
<evidence type="ECO:0000256" key="6">
    <source>
        <dbReference type="ARBA" id="ARBA00022723"/>
    </source>
</evidence>
<dbReference type="Pfam" id="PF02424">
    <property type="entry name" value="ApbE"/>
    <property type="match status" value="1"/>
</dbReference>
<keyword evidence="7 11" id="KW-0274">FAD</keyword>
<dbReference type="PANTHER" id="PTHR30040">
    <property type="entry name" value="THIAMINE BIOSYNTHESIS LIPOPROTEIN APBE"/>
    <property type="match status" value="1"/>
</dbReference>
<dbReference type="SUPFAM" id="SSF143631">
    <property type="entry name" value="ApbE-like"/>
    <property type="match status" value="1"/>
</dbReference>
<protein>
    <recommendedName>
        <fullName evidence="3 11">FAD:protein FMN transferase</fullName>
        <ecNumber evidence="2 11">2.7.1.180</ecNumber>
    </recommendedName>
    <alternativeName>
        <fullName evidence="9 11">Flavin transferase</fullName>
    </alternativeName>
</protein>
<evidence type="ECO:0000256" key="11">
    <source>
        <dbReference type="PIRNR" id="PIRNR006268"/>
    </source>
</evidence>
<evidence type="ECO:0000256" key="12">
    <source>
        <dbReference type="RuleBase" id="RU363002"/>
    </source>
</evidence>
<evidence type="ECO:0000313" key="13">
    <source>
        <dbReference type="EMBL" id="CAL2076467.1"/>
    </source>
</evidence>
<keyword evidence="12" id="KW-0449">Lipoprotein</keyword>
<dbReference type="PIRSF" id="PIRSF006268">
    <property type="entry name" value="ApbE"/>
    <property type="match status" value="1"/>
</dbReference>
<keyword evidence="12" id="KW-0997">Cell inner membrane</keyword>
<dbReference type="InterPro" id="IPR024932">
    <property type="entry name" value="ApbE"/>
</dbReference>
<evidence type="ECO:0000256" key="3">
    <source>
        <dbReference type="ARBA" id="ARBA00016337"/>
    </source>
</evidence>
<sequence>MIHKLTYIVSFFILFLSCTQKKESSKNKLQGFVFGTTYHITYFENENKANYQKSIDSLFSLVNNSLSTYLPTSDISKINKGDTTVVVHDMFIEVFAKAKKIYKETDGYFDPTIGKLINAYGFGSGKERKNLSSEEIKKLMVGVGFNKVKLKNNKVYRESNQIEFNVNAFAKGYGVDVIGRFLETKNIHNYLIEIGGEIRARGKKNDKLWKVAIEKPNIDGTRSLQKIISLDNESMATSGNYRKFKLNENGKKIVHTINAKTGLANESNLLSVSVRLKGDCADVDAYATAFLAMGLEKTKAFLQKHPELKVVLLYNDKNNELKEFEN</sequence>
<comment type="catalytic activity">
    <reaction evidence="10 11 12">
        <text>L-threonyl-[protein] + FAD = FMN-L-threonyl-[protein] + AMP + H(+)</text>
        <dbReference type="Rhea" id="RHEA:36847"/>
        <dbReference type="Rhea" id="RHEA-COMP:11060"/>
        <dbReference type="Rhea" id="RHEA-COMP:11061"/>
        <dbReference type="ChEBI" id="CHEBI:15378"/>
        <dbReference type="ChEBI" id="CHEBI:30013"/>
        <dbReference type="ChEBI" id="CHEBI:57692"/>
        <dbReference type="ChEBI" id="CHEBI:74257"/>
        <dbReference type="ChEBI" id="CHEBI:456215"/>
        <dbReference type="EC" id="2.7.1.180"/>
    </reaction>
</comment>
<comment type="similarity">
    <text evidence="11 12">Belongs to the ApbE family.</text>
</comment>
<evidence type="ECO:0000256" key="7">
    <source>
        <dbReference type="ARBA" id="ARBA00022827"/>
    </source>
</evidence>
<keyword evidence="4 11" id="KW-0285">Flavoprotein</keyword>
<evidence type="ECO:0000256" key="9">
    <source>
        <dbReference type="ARBA" id="ARBA00031306"/>
    </source>
</evidence>
<accession>A0ABP1EDY8</accession>
<comment type="cofactor">
    <cofactor evidence="1 12">
        <name>Mg(2+)</name>
        <dbReference type="ChEBI" id="CHEBI:18420"/>
    </cofactor>
</comment>
<dbReference type="Proteomes" id="UP001497514">
    <property type="component" value="Chromosome"/>
</dbReference>
<keyword evidence="12" id="KW-1003">Cell membrane</keyword>
<comment type="function">
    <text evidence="12">Flavin transferase that catalyzes the transfer of the FMN moiety of FAD and its covalent binding to the hydroxyl group of a threonine residue in a target flavoprotein.</text>
</comment>
<keyword evidence="14" id="KW-1185">Reference proteome</keyword>
<proteinExistence type="inferred from homology"/>
<evidence type="ECO:0000256" key="5">
    <source>
        <dbReference type="ARBA" id="ARBA00022679"/>
    </source>
</evidence>
<dbReference type="EMBL" id="OZ038524">
    <property type="protein sequence ID" value="CAL2076467.1"/>
    <property type="molecule type" value="Genomic_DNA"/>
</dbReference>
<evidence type="ECO:0000256" key="10">
    <source>
        <dbReference type="ARBA" id="ARBA00048540"/>
    </source>
</evidence>
<evidence type="ECO:0000256" key="8">
    <source>
        <dbReference type="ARBA" id="ARBA00022842"/>
    </source>
</evidence>
<organism evidence="13 14">
    <name type="scientific">Tenacibaculum dicentrarchi</name>
    <dbReference type="NCBI Taxonomy" id="669041"/>
    <lineage>
        <taxon>Bacteria</taxon>
        <taxon>Pseudomonadati</taxon>
        <taxon>Bacteroidota</taxon>
        <taxon>Flavobacteriia</taxon>
        <taxon>Flavobacteriales</taxon>
        <taxon>Flavobacteriaceae</taxon>
        <taxon>Tenacibaculum</taxon>
    </lineage>
</organism>
<evidence type="ECO:0000256" key="4">
    <source>
        <dbReference type="ARBA" id="ARBA00022630"/>
    </source>
</evidence>
<dbReference type="InterPro" id="IPR003374">
    <property type="entry name" value="ApbE-like_sf"/>
</dbReference>
<keyword evidence="8 11" id="KW-0460">Magnesium</keyword>
<keyword evidence="12" id="KW-0472">Membrane</keyword>
<dbReference type="PANTHER" id="PTHR30040:SF2">
    <property type="entry name" value="FAD:PROTEIN FMN TRANSFERASE"/>
    <property type="match status" value="1"/>
</dbReference>
<name>A0ABP1EDY8_9FLAO</name>
<dbReference type="GO" id="GO:0016740">
    <property type="term" value="F:transferase activity"/>
    <property type="evidence" value="ECO:0007669"/>
    <property type="project" value="UniProtKB-KW"/>
</dbReference>
<evidence type="ECO:0000313" key="14">
    <source>
        <dbReference type="Proteomes" id="UP001497514"/>
    </source>
</evidence>
<keyword evidence="6 11" id="KW-0479">Metal-binding</keyword>
<reference evidence="13 14" key="1">
    <citation type="submission" date="2024-05" db="EMBL/GenBank/DDBJ databases">
        <authorList>
            <person name="Duchaud E."/>
        </authorList>
    </citation>
    <scope>NUCLEOTIDE SEQUENCE [LARGE SCALE GENOMIC DNA]</scope>
    <source>
        <strain evidence="13">Ena-SAMPLE-TAB-13-05-2024-13:56:06:370-140309</strain>
    </source>
</reference>